<keyword evidence="2" id="KW-1185">Reference proteome</keyword>
<dbReference type="AlphaFoldDB" id="D3MRK7"/>
<dbReference type="EMBL" id="ADJN01000038">
    <property type="protein sequence ID" value="EFD05218.1"/>
    <property type="molecule type" value="Genomic_DNA"/>
</dbReference>
<dbReference type="Proteomes" id="UP000004206">
    <property type="component" value="Unassembled WGS sequence"/>
</dbReference>
<evidence type="ECO:0008006" key="3">
    <source>
        <dbReference type="Google" id="ProtNLM"/>
    </source>
</evidence>
<gene>
    <name evidence="1" type="ORF">HMPREF0631_0417</name>
</gene>
<dbReference type="InterPro" id="IPR029063">
    <property type="entry name" value="SAM-dependent_MTases_sf"/>
</dbReference>
<dbReference type="Gene3D" id="3.40.50.150">
    <property type="entry name" value="Vaccinia Virus protein VP39"/>
    <property type="match status" value="1"/>
</dbReference>
<reference evidence="1 2" key="1">
    <citation type="submission" date="2010-01" db="EMBL/GenBank/DDBJ databases">
        <authorList>
            <person name="Dodson R."/>
            <person name="Madupu R."/>
            <person name="Durkin A.S."/>
            <person name="Torralba M."/>
            <person name="Methe B."/>
            <person name="Sutton G.G."/>
            <person name="Strausberg R.L."/>
            <person name="Nelson K.E."/>
        </authorList>
    </citation>
    <scope>NUCLEOTIDE SEQUENCE [LARGE SCALE GENOMIC DNA]</scope>
    <source>
        <strain evidence="1 2">653-L</strain>
    </source>
</reference>
<accession>D3MRK7</accession>
<evidence type="ECO:0000313" key="2">
    <source>
        <dbReference type="Proteomes" id="UP000004206"/>
    </source>
</evidence>
<organism evidence="1 2">
    <name type="scientific">Peptostreptococcus anaerobius 653-L</name>
    <dbReference type="NCBI Taxonomy" id="596329"/>
    <lineage>
        <taxon>Bacteria</taxon>
        <taxon>Bacillati</taxon>
        <taxon>Bacillota</taxon>
        <taxon>Clostridia</taxon>
        <taxon>Peptostreptococcales</taxon>
        <taxon>Peptostreptococcaceae</taxon>
        <taxon>Peptostreptococcus</taxon>
    </lineage>
</organism>
<sequence length="39" mass="4275">MEEKRVSKFTVIDLFSGAGGLSKGFLDAGNINIFKKINE</sequence>
<evidence type="ECO:0000313" key="1">
    <source>
        <dbReference type="EMBL" id="EFD05218.1"/>
    </source>
</evidence>
<comment type="caution">
    <text evidence="1">The sequence shown here is derived from an EMBL/GenBank/DDBJ whole genome shotgun (WGS) entry which is preliminary data.</text>
</comment>
<dbReference type="SUPFAM" id="SSF53335">
    <property type="entry name" value="S-adenosyl-L-methionine-dependent methyltransferases"/>
    <property type="match status" value="1"/>
</dbReference>
<name>D3MRK7_9FIRM</name>
<proteinExistence type="predicted"/>
<protein>
    <recommendedName>
        <fullName evidence="3">DNA (cytosine-5-)-methyltransferase</fullName>
    </recommendedName>
</protein>